<evidence type="ECO:0000256" key="6">
    <source>
        <dbReference type="SAM" id="SignalP"/>
    </source>
</evidence>
<dbReference type="RefSeq" id="WP_131596847.1">
    <property type="nucleotide sequence ID" value="NZ_SJSL01000003.1"/>
</dbReference>
<dbReference type="AlphaFoldDB" id="A0A4R0NKT3"/>
<keyword evidence="10" id="KW-1185">Reference proteome</keyword>
<evidence type="ECO:0000313" key="10">
    <source>
        <dbReference type="Proteomes" id="UP000293347"/>
    </source>
</evidence>
<accession>A0A4R0NKT3</accession>
<dbReference type="InterPro" id="IPR012944">
    <property type="entry name" value="SusD_RagB_dom"/>
</dbReference>
<gene>
    <name evidence="9" type="ORF">EZ437_14860</name>
</gene>
<dbReference type="PROSITE" id="PS51257">
    <property type="entry name" value="PROKAR_LIPOPROTEIN"/>
    <property type="match status" value="1"/>
</dbReference>
<feature type="chain" id="PRO_5020844530" evidence="6">
    <location>
        <begin position="22"/>
        <end position="556"/>
    </location>
</feature>
<feature type="domain" description="SusD-like N-terminal" evidence="8">
    <location>
        <begin position="103"/>
        <end position="231"/>
    </location>
</feature>
<keyword evidence="3 6" id="KW-0732">Signal</keyword>
<evidence type="ECO:0000256" key="1">
    <source>
        <dbReference type="ARBA" id="ARBA00004442"/>
    </source>
</evidence>
<dbReference type="EMBL" id="SJSL01000003">
    <property type="protein sequence ID" value="TCD00498.1"/>
    <property type="molecule type" value="Genomic_DNA"/>
</dbReference>
<dbReference type="OrthoDB" id="5694214at2"/>
<dbReference type="InterPro" id="IPR011990">
    <property type="entry name" value="TPR-like_helical_dom_sf"/>
</dbReference>
<dbReference type="Pfam" id="PF14322">
    <property type="entry name" value="SusD-like_3"/>
    <property type="match status" value="1"/>
</dbReference>
<dbReference type="InterPro" id="IPR033985">
    <property type="entry name" value="SusD-like_N"/>
</dbReference>
<organism evidence="9 10">
    <name type="scientific">Pedobacter psychroterrae</name>
    <dbReference type="NCBI Taxonomy" id="2530453"/>
    <lineage>
        <taxon>Bacteria</taxon>
        <taxon>Pseudomonadati</taxon>
        <taxon>Bacteroidota</taxon>
        <taxon>Sphingobacteriia</taxon>
        <taxon>Sphingobacteriales</taxon>
        <taxon>Sphingobacteriaceae</taxon>
        <taxon>Pedobacter</taxon>
    </lineage>
</organism>
<name>A0A4R0NKT3_9SPHI</name>
<evidence type="ECO:0000256" key="5">
    <source>
        <dbReference type="ARBA" id="ARBA00023237"/>
    </source>
</evidence>
<feature type="signal peptide" evidence="6">
    <location>
        <begin position="1"/>
        <end position="21"/>
    </location>
</feature>
<evidence type="ECO:0000259" key="7">
    <source>
        <dbReference type="Pfam" id="PF07980"/>
    </source>
</evidence>
<evidence type="ECO:0000256" key="4">
    <source>
        <dbReference type="ARBA" id="ARBA00023136"/>
    </source>
</evidence>
<dbReference type="CDD" id="cd08977">
    <property type="entry name" value="SusD"/>
    <property type="match status" value="1"/>
</dbReference>
<dbReference type="Proteomes" id="UP000293347">
    <property type="component" value="Unassembled WGS sequence"/>
</dbReference>
<keyword evidence="4" id="KW-0472">Membrane</keyword>
<protein>
    <submittedName>
        <fullName evidence="9">RagB/SusD family nutrient uptake outer membrane protein</fullName>
    </submittedName>
</protein>
<dbReference type="GO" id="GO:0009279">
    <property type="term" value="C:cell outer membrane"/>
    <property type="evidence" value="ECO:0007669"/>
    <property type="project" value="UniProtKB-SubCell"/>
</dbReference>
<proteinExistence type="inferred from homology"/>
<keyword evidence="5" id="KW-0998">Cell outer membrane</keyword>
<comment type="similarity">
    <text evidence="2">Belongs to the SusD family.</text>
</comment>
<comment type="subcellular location">
    <subcellularLocation>
        <location evidence="1">Cell outer membrane</location>
    </subcellularLocation>
</comment>
<feature type="domain" description="RagB/SusD" evidence="7">
    <location>
        <begin position="283"/>
        <end position="555"/>
    </location>
</feature>
<evidence type="ECO:0000256" key="3">
    <source>
        <dbReference type="ARBA" id="ARBA00022729"/>
    </source>
</evidence>
<sequence>MITKKYKWVVAAMFITSIALSCKKNVLDVKPTNFVSDVAVFEDITLTSQFLTNVYSSLLSGFERKDWGFDQDWSAGFALLDMATDDIEGHNDLPLNKVQAGDLNSSFSLGTEMWRNNYILIRKANTLIGRIDGVPTTDTNLKTRIKAEARFLRAFAYSELIRAFGGVPLILNEQLITDDLLVPRNTYEECVNFITKECDEAAADLPFEYPAADLGRATKGAALALKARVLLYYASPLNNPSNDVTRWTNAANAAKAVMDIKDQGYYNLHPDYYQLFFTKAGNKEVIFAKKFARPGRTHQTAWMLHMSIQNPDVIGGAWGAFHATQNLVDAYEMKNGKLISDPTSGYDPQNPYKDRDSRFDKSLIHNGSVFKGVTVETFEGGNANKSTNGDRTKTGYGLRKFIDERFLTADDVYRGGDNDWIYMRYAEVLLNYAESRNEAAGPDGTVFSAINELRRRSDQPALSGLGQVEMRERIRNERRVELSFEEHRFYDVRRWKLGMTYFNVPVKKMKIVKNANSTLTYTVENYENRVYKENFNLLPIPQMEIERNPELVPNPN</sequence>
<reference evidence="9 10" key="1">
    <citation type="submission" date="2019-02" db="EMBL/GenBank/DDBJ databases">
        <title>Pedobacter sp. RP-1-14 sp. nov., isolated from Arctic soil.</title>
        <authorList>
            <person name="Dahal R.H."/>
        </authorList>
    </citation>
    <scope>NUCLEOTIDE SEQUENCE [LARGE SCALE GENOMIC DNA]</scope>
    <source>
        <strain evidence="9 10">RP-1-14</strain>
    </source>
</reference>
<dbReference type="SUPFAM" id="SSF48452">
    <property type="entry name" value="TPR-like"/>
    <property type="match status" value="1"/>
</dbReference>
<evidence type="ECO:0000256" key="2">
    <source>
        <dbReference type="ARBA" id="ARBA00006275"/>
    </source>
</evidence>
<comment type="caution">
    <text evidence="9">The sequence shown here is derived from an EMBL/GenBank/DDBJ whole genome shotgun (WGS) entry which is preliminary data.</text>
</comment>
<evidence type="ECO:0000313" key="9">
    <source>
        <dbReference type="EMBL" id="TCD00498.1"/>
    </source>
</evidence>
<dbReference type="Pfam" id="PF07980">
    <property type="entry name" value="SusD_RagB"/>
    <property type="match status" value="1"/>
</dbReference>
<dbReference type="Gene3D" id="1.25.40.390">
    <property type="match status" value="1"/>
</dbReference>
<evidence type="ECO:0000259" key="8">
    <source>
        <dbReference type="Pfam" id="PF14322"/>
    </source>
</evidence>